<evidence type="ECO:0000313" key="2">
    <source>
        <dbReference type="Proteomes" id="UP001597032"/>
    </source>
</evidence>
<dbReference type="Pfam" id="PF12771">
    <property type="entry name" value="SusD-like_2"/>
    <property type="match status" value="1"/>
</dbReference>
<proteinExistence type="predicted"/>
<organism evidence="1 2">
    <name type="scientific">Lutibacter aestuarii</name>
    <dbReference type="NCBI Taxonomy" id="861111"/>
    <lineage>
        <taxon>Bacteria</taxon>
        <taxon>Pseudomonadati</taxon>
        <taxon>Bacteroidota</taxon>
        <taxon>Flavobacteriia</taxon>
        <taxon>Flavobacteriales</taxon>
        <taxon>Flavobacteriaceae</taxon>
        <taxon>Lutibacter</taxon>
    </lineage>
</organism>
<dbReference type="RefSeq" id="WP_386781462.1">
    <property type="nucleotide sequence ID" value="NZ_JBHTIC010000005.1"/>
</dbReference>
<protein>
    <submittedName>
        <fullName evidence="1">SusD/RagB family nutrient-binding outer membrane lipoprotein</fullName>
    </submittedName>
</protein>
<dbReference type="PROSITE" id="PS51257">
    <property type="entry name" value="PROKAR_LIPOPROTEIN"/>
    <property type="match status" value="1"/>
</dbReference>
<dbReference type="Pfam" id="PF12741">
    <property type="entry name" value="SusD-like"/>
    <property type="match status" value="1"/>
</dbReference>
<evidence type="ECO:0000313" key="1">
    <source>
        <dbReference type="EMBL" id="MFD0761119.1"/>
    </source>
</evidence>
<keyword evidence="1" id="KW-0449">Lipoprotein</keyword>
<dbReference type="Gene3D" id="1.25.40.390">
    <property type="match status" value="2"/>
</dbReference>
<dbReference type="InterPro" id="IPR041662">
    <property type="entry name" value="SusD-like_2"/>
</dbReference>
<keyword evidence="2" id="KW-1185">Reference proteome</keyword>
<sequence>MKKIFKKIGLFLGSASLIVSCSEFEEINVDPTAASSSQVQVEYFIDNSIVGAQQDPHIAERVFVLYWTDAGRMQVVGSLSEGYHSDGWTSDYYRYISGWLKDANNAIKVADEQIEAGTSKVYTANLKQIARIWRAYLMSEMSDNFGPIPVGGFQGVNPDYNSVEEVYTFILAELKEATNSIDEGVTNDGLANWDPAYGYDYTKWVQYGNSLRMRLAMRLSEVAPAKAQAEFEDAARGGVYISTLDDTFQVQENNGWDAITGVMTRQWWDQFLTATQNNLMVGLGGVSSADQVSADKQGSIKPANYMGLKFEDHFTTLTNDPSAGFWFDGLHHSIDPRAYALYPIPGDFDNSQYNRYPSWSPSWTSTTKRNLVIGNADNSENGETNDISIEATNTWNAPVAGDWAEKGSNNRVRSWGGSIPRLADKYRNGTNKRVFFGPWESYFLIAEAAVRGWDVPLSGQAAYEEGISLSFEYNGVSSYIGTYLASENYNRAGTSVSWTHTAEPSATVTMDYIDGYTGQAGTYEFKYPENTIYKGGAVKNDLLTKIITQKFIAQTPWLPLETWNDHRRLGLPFFENPAIENLIDNLPDLTLGNYMTNSVKVFPQRLKYPSGLNNSYPQGYEQAINHLGGSDNVFTPLWWAKH</sequence>
<comment type="caution">
    <text evidence="1">The sequence shown here is derived from an EMBL/GenBank/DDBJ whole genome shotgun (WGS) entry which is preliminary data.</text>
</comment>
<reference evidence="2" key="1">
    <citation type="journal article" date="2019" name="Int. J. Syst. Evol. Microbiol.">
        <title>The Global Catalogue of Microorganisms (GCM) 10K type strain sequencing project: providing services to taxonomists for standard genome sequencing and annotation.</title>
        <authorList>
            <consortium name="The Broad Institute Genomics Platform"/>
            <consortium name="The Broad Institute Genome Sequencing Center for Infectious Disease"/>
            <person name="Wu L."/>
            <person name="Ma J."/>
        </authorList>
    </citation>
    <scope>NUCLEOTIDE SEQUENCE [LARGE SCALE GENOMIC DNA]</scope>
    <source>
        <strain evidence="2">CCUG 60022</strain>
    </source>
</reference>
<gene>
    <name evidence="1" type="ORF">ACFQZW_03405</name>
</gene>
<accession>A0ABW2Z596</accession>
<dbReference type="SUPFAM" id="SSF48452">
    <property type="entry name" value="TPR-like"/>
    <property type="match status" value="1"/>
</dbReference>
<dbReference type="InterPro" id="IPR024302">
    <property type="entry name" value="SusD-like"/>
</dbReference>
<dbReference type="EMBL" id="JBHTIC010000005">
    <property type="protein sequence ID" value="MFD0761119.1"/>
    <property type="molecule type" value="Genomic_DNA"/>
</dbReference>
<name>A0ABW2Z596_9FLAO</name>
<dbReference type="InterPro" id="IPR011990">
    <property type="entry name" value="TPR-like_helical_dom_sf"/>
</dbReference>
<dbReference type="Proteomes" id="UP001597032">
    <property type="component" value="Unassembled WGS sequence"/>
</dbReference>